<dbReference type="PANTHER" id="PTHR43022">
    <property type="entry name" value="PROTEIN SMF"/>
    <property type="match status" value="1"/>
</dbReference>
<dbReference type="InterPro" id="IPR057666">
    <property type="entry name" value="DrpA_SLOG"/>
</dbReference>
<sequence>MTGKKRGKQHNEAVMISGMALNFTDFGAGAISPLREMGAYEALWDEKGATFKTISEKFSAAPGAVPSDFVPAPKAIEYADFVMKRFQNAMIKSFGIRVHGAGEYPEKLRDAVYPIELLYYQGWWDLVQSRSVAVVGTRKPTKEGLARTRKLVRHLVEDEFTIVSGLAMGIDTEAHTTAINANGRTIAVIGTPLTHNYPKENADLQRLIAEKFLLISQVPLRRYENQDYRSNRTFFPERNITMSALTEATIIVEAGETSGTLIQARAALKQGRKLFILDSCFQNKTLTWPQKYAEQGAIRVKDYNDIKQHLSTKTD</sequence>
<reference evidence="3 4" key="1">
    <citation type="submission" date="2022-07" db="EMBL/GenBank/DDBJ databases">
        <title>Methylomonas rivi sp. nov., Methylomonas rosea sp. nov., Methylomonas aureus sp. nov. and Methylomonas subterranea sp. nov., four novel methanotrophs isolated from a freshwater creek and the deep terrestrial subsurface.</title>
        <authorList>
            <person name="Abin C."/>
            <person name="Sankaranarayanan K."/>
            <person name="Garner C."/>
            <person name="Sindelar R."/>
            <person name="Kotary K."/>
            <person name="Garner R."/>
            <person name="Barclay S."/>
            <person name="Lawson P."/>
            <person name="Krumholz L."/>
        </authorList>
    </citation>
    <scope>NUCLEOTIDE SEQUENCE [LARGE SCALE GENOMIC DNA]</scope>
    <source>
        <strain evidence="3 4">SURF-1</strain>
    </source>
</reference>
<dbReference type="PANTHER" id="PTHR43022:SF1">
    <property type="entry name" value="PROTEIN SMF"/>
    <property type="match status" value="1"/>
</dbReference>
<dbReference type="Proteomes" id="UP001524569">
    <property type="component" value="Unassembled WGS sequence"/>
</dbReference>
<dbReference type="EMBL" id="JANIBM010000026">
    <property type="protein sequence ID" value="MCQ8182642.1"/>
    <property type="molecule type" value="Genomic_DNA"/>
</dbReference>
<dbReference type="InterPro" id="IPR003488">
    <property type="entry name" value="DprA"/>
</dbReference>
<proteinExistence type="inferred from homology"/>
<evidence type="ECO:0000313" key="4">
    <source>
        <dbReference type="Proteomes" id="UP001524569"/>
    </source>
</evidence>
<organism evidence="3 4">
    <name type="scientific">Methylomonas aurea</name>
    <dbReference type="NCBI Taxonomy" id="2952224"/>
    <lineage>
        <taxon>Bacteria</taxon>
        <taxon>Pseudomonadati</taxon>
        <taxon>Pseudomonadota</taxon>
        <taxon>Gammaproteobacteria</taxon>
        <taxon>Methylococcales</taxon>
        <taxon>Methylococcaceae</taxon>
        <taxon>Methylomonas</taxon>
    </lineage>
</organism>
<accession>A0ABT1UK80</accession>
<dbReference type="Pfam" id="PF02481">
    <property type="entry name" value="DNA_processg_A"/>
    <property type="match status" value="1"/>
</dbReference>
<comment type="caution">
    <text evidence="3">The sequence shown here is derived from an EMBL/GenBank/DDBJ whole genome shotgun (WGS) entry which is preliminary data.</text>
</comment>
<gene>
    <name evidence="3" type="ORF">NP603_16090</name>
</gene>
<dbReference type="SUPFAM" id="SSF102405">
    <property type="entry name" value="MCP/YpsA-like"/>
    <property type="match status" value="1"/>
</dbReference>
<feature type="domain" description="Smf/DprA SLOG" evidence="2">
    <location>
        <begin position="98"/>
        <end position="309"/>
    </location>
</feature>
<dbReference type="RefSeq" id="WP_256611968.1">
    <property type="nucleotide sequence ID" value="NZ_JANIBM010000026.1"/>
</dbReference>
<name>A0ABT1UK80_9GAMM</name>
<comment type="similarity">
    <text evidence="1">Belongs to the DprA/Smf family.</text>
</comment>
<dbReference type="Gene3D" id="3.40.50.450">
    <property type="match status" value="1"/>
</dbReference>
<keyword evidence="4" id="KW-1185">Reference proteome</keyword>
<protein>
    <submittedName>
        <fullName evidence="3">DNA-protecting protein DprA</fullName>
    </submittedName>
</protein>
<evidence type="ECO:0000256" key="1">
    <source>
        <dbReference type="ARBA" id="ARBA00006525"/>
    </source>
</evidence>
<evidence type="ECO:0000313" key="3">
    <source>
        <dbReference type="EMBL" id="MCQ8182642.1"/>
    </source>
</evidence>
<evidence type="ECO:0000259" key="2">
    <source>
        <dbReference type="Pfam" id="PF02481"/>
    </source>
</evidence>